<evidence type="ECO:0000313" key="2">
    <source>
        <dbReference type="EMBL" id="KNC32348.1"/>
    </source>
</evidence>
<feature type="non-terminal residue" evidence="2">
    <location>
        <position position="1"/>
    </location>
</feature>
<organism evidence="2 3">
    <name type="scientific">Lucilia cuprina</name>
    <name type="common">Green bottle fly</name>
    <name type="synonym">Australian sheep blowfly</name>
    <dbReference type="NCBI Taxonomy" id="7375"/>
    <lineage>
        <taxon>Eukaryota</taxon>
        <taxon>Metazoa</taxon>
        <taxon>Ecdysozoa</taxon>
        <taxon>Arthropoda</taxon>
        <taxon>Hexapoda</taxon>
        <taxon>Insecta</taxon>
        <taxon>Pterygota</taxon>
        <taxon>Neoptera</taxon>
        <taxon>Endopterygota</taxon>
        <taxon>Diptera</taxon>
        <taxon>Brachycera</taxon>
        <taxon>Muscomorpha</taxon>
        <taxon>Oestroidea</taxon>
        <taxon>Calliphoridae</taxon>
        <taxon>Luciliinae</taxon>
        <taxon>Lucilia</taxon>
    </lineage>
</organism>
<reference evidence="2 3" key="1">
    <citation type="journal article" date="2015" name="Nat. Commun.">
        <title>Lucilia cuprina genome unlocks parasitic fly biology to underpin future interventions.</title>
        <authorList>
            <person name="Anstead C.A."/>
            <person name="Korhonen P.K."/>
            <person name="Young N.D."/>
            <person name="Hall R.S."/>
            <person name="Jex A.R."/>
            <person name="Murali S.C."/>
            <person name="Hughes D.S."/>
            <person name="Lee S.F."/>
            <person name="Perry T."/>
            <person name="Stroehlein A.J."/>
            <person name="Ansell B.R."/>
            <person name="Breugelmans B."/>
            <person name="Hofmann A."/>
            <person name="Qu J."/>
            <person name="Dugan S."/>
            <person name="Lee S.L."/>
            <person name="Chao H."/>
            <person name="Dinh H."/>
            <person name="Han Y."/>
            <person name="Doddapaneni H.V."/>
            <person name="Worley K.C."/>
            <person name="Muzny D.M."/>
            <person name="Ioannidis P."/>
            <person name="Waterhouse R.M."/>
            <person name="Zdobnov E.M."/>
            <person name="James P.J."/>
            <person name="Bagnall N.H."/>
            <person name="Kotze A.C."/>
            <person name="Gibbs R.A."/>
            <person name="Richards S."/>
            <person name="Batterham P."/>
            <person name="Gasser R.B."/>
        </authorList>
    </citation>
    <scope>NUCLEOTIDE SEQUENCE [LARGE SCALE GENOMIC DNA]</scope>
    <source>
        <strain evidence="2 3">LS</strain>
        <tissue evidence="2">Full body</tissue>
    </source>
</reference>
<feature type="non-terminal residue" evidence="2">
    <location>
        <position position="85"/>
    </location>
</feature>
<dbReference type="Proteomes" id="UP000037069">
    <property type="component" value="Unassembled WGS sequence"/>
</dbReference>
<dbReference type="AlphaFoldDB" id="A0A0L0CIW7"/>
<feature type="region of interest" description="Disordered" evidence="1">
    <location>
        <begin position="1"/>
        <end position="85"/>
    </location>
</feature>
<name>A0A0L0CIW7_LUCCU</name>
<gene>
    <name evidence="2" type="ORF">FF38_11129</name>
</gene>
<evidence type="ECO:0000313" key="3">
    <source>
        <dbReference type="Proteomes" id="UP000037069"/>
    </source>
</evidence>
<comment type="caution">
    <text evidence="2">The sequence shown here is derived from an EMBL/GenBank/DDBJ whole genome shotgun (WGS) entry which is preliminary data.</text>
</comment>
<proteinExistence type="predicted"/>
<protein>
    <submittedName>
        <fullName evidence="2">Uncharacterized protein</fullName>
    </submittedName>
</protein>
<evidence type="ECO:0000256" key="1">
    <source>
        <dbReference type="SAM" id="MobiDB-lite"/>
    </source>
</evidence>
<feature type="compositionally biased region" description="Low complexity" evidence="1">
    <location>
        <begin position="8"/>
        <end position="36"/>
    </location>
</feature>
<accession>A0A0L0CIW7</accession>
<feature type="compositionally biased region" description="Basic and acidic residues" evidence="1">
    <location>
        <begin position="46"/>
        <end position="64"/>
    </location>
</feature>
<dbReference type="EMBL" id="JRES01000318">
    <property type="protein sequence ID" value="KNC32348.1"/>
    <property type="molecule type" value="Genomic_DNA"/>
</dbReference>
<dbReference type="OrthoDB" id="10046764at2759"/>
<sequence>FSRENRQSTGSSNANVGGGSSVNSSSINNTTFSSSNTGGGTTRNHQRVEAKEFKNSHTRERNSDAIESSNGTGGRKSHRNTNNNN</sequence>
<keyword evidence="3" id="KW-1185">Reference proteome</keyword>